<feature type="compositionally biased region" description="Polar residues" evidence="4">
    <location>
        <begin position="35"/>
        <end position="60"/>
    </location>
</feature>
<proteinExistence type="inferred from homology"/>
<gene>
    <name evidence="5" type="ORF">ADEAN_000509400</name>
</gene>
<protein>
    <submittedName>
        <fullName evidence="5">Transcription factor TFIID (Or TATA-binding protein, TBP), putative</fullName>
    </submittedName>
</protein>
<organism evidence="5 6">
    <name type="scientific">Angomonas deanei</name>
    <dbReference type="NCBI Taxonomy" id="59799"/>
    <lineage>
        <taxon>Eukaryota</taxon>
        <taxon>Discoba</taxon>
        <taxon>Euglenozoa</taxon>
        <taxon>Kinetoplastea</taxon>
        <taxon>Metakinetoplastina</taxon>
        <taxon>Trypanosomatida</taxon>
        <taxon>Trypanosomatidae</taxon>
        <taxon>Strigomonadinae</taxon>
        <taxon>Angomonas</taxon>
    </lineage>
</organism>
<dbReference type="VEuPathDB" id="TriTrypDB:ADEAN_000509400"/>
<dbReference type="InterPro" id="IPR012295">
    <property type="entry name" value="TBP_dom_sf"/>
</dbReference>
<dbReference type="GO" id="GO:0006352">
    <property type="term" value="P:DNA-templated transcription initiation"/>
    <property type="evidence" value="ECO:0007669"/>
    <property type="project" value="InterPro"/>
</dbReference>
<evidence type="ECO:0000313" key="5">
    <source>
        <dbReference type="EMBL" id="CAD2217616.1"/>
    </source>
</evidence>
<keyword evidence="3" id="KW-0804">Transcription</keyword>
<keyword evidence="6" id="KW-1185">Reference proteome</keyword>
<name>A0A7G2CCR5_9TRYP</name>
<dbReference type="GO" id="GO:0003677">
    <property type="term" value="F:DNA binding"/>
    <property type="evidence" value="ECO:0007669"/>
    <property type="project" value="UniProtKB-KW"/>
</dbReference>
<reference evidence="5 6" key="1">
    <citation type="submission" date="2020-08" db="EMBL/GenBank/DDBJ databases">
        <authorList>
            <person name="Newling K."/>
            <person name="Davey J."/>
            <person name="Forrester S."/>
        </authorList>
    </citation>
    <scope>NUCLEOTIDE SEQUENCE [LARGE SCALE GENOMIC DNA]</scope>
    <source>
        <strain evidence="6">Crithidia deanei Carvalho (ATCC PRA-265)</strain>
    </source>
</reference>
<feature type="compositionally biased region" description="Acidic residues" evidence="4">
    <location>
        <begin position="1"/>
        <end position="22"/>
    </location>
</feature>
<evidence type="ECO:0000256" key="3">
    <source>
        <dbReference type="ARBA" id="ARBA00023163"/>
    </source>
</evidence>
<sequence length="308" mass="33795">MDDDFDDIDPETFFDDLEGDDLLDTHGLLPDPSGGVSNDRTTSLSHTAEDGSPTQETTAPTKAGQKRPREEDLELPPVIEDVRQYLPNIPDKDAFPVVVSLIAQGDLGEGVDLRELCCATRNVEYMPHFKIPCATVRLTQPSATVVLRNTGTMIITGAHSVSEARHATELTARIVRKALDKKITSVRFRVRSLMSRFNVCSPVRLDDLAHHEFNEDDSPGLSAFFCTYEPDRHPAAIVRLAGKSTSKENQWTATGNIYVTGKLTLLGSRSLEELRFAFDALIPILARYLGKVPNVENGDSAAEATSSV</sequence>
<evidence type="ECO:0000256" key="4">
    <source>
        <dbReference type="SAM" id="MobiDB-lite"/>
    </source>
</evidence>
<dbReference type="AlphaFoldDB" id="A0A7G2CCR5"/>
<evidence type="ECO:0000313" key="6">
    <source>
        <dbReference type="Proteomes" id="UP000515908"/>
    </source>
</evidence>
<dbReference type="EMBL" id="LR877153">
    <property type="protein sequence ID" value="CAD2217616.1"/>
    <property type="molecule type" value="Genomic_DNA"/>
</dbReference>
<dbReference type="PANTHER" id="PTHR10126">
    <property type="entry name" value="TATA-BOX BINDING PROTEIN"/>
    <property type="match status" value="1"/>
</dbReference>
<keyword evidence="2" id="KW-0238">DNA-binding</keyword>
<dbReference type="Proteomes" id="UP000515908">
    <property type="component" value="Chromosome 09"/>
</dbReference>
<evidence type="ECO:0000256" key="1">
    <source>
        <dbReference type="ARBA" id="ARBA00005560"/>
    </source>
</evidence>
<evidence type="ECO:0000256" key="2">
    <source>
        <dbReference type="ARBA" id="ARBA00023125"/>
    </source>
</evidence>
<dbReference type="InterPro" id="IPR000814">
    <property type="entry name" value="TBP"/>
</dbReference>
<comment type="similarity">
    <text evidence="1">Belongs to the TBP family.</text>
</comment>
<dbReference type="Gene3D" id="3.30.310.10">
    <property type="entry name" value="TATA-Binding Protein"/>
    <property type="match status" value="2"/>
</dbReference>
<dbReference type="SUPFAM" id="SSF55945">
    <property type="entry name" value="TATA-box binding protein-like"/>
    <property type="match status" value="2"/>
</dbReference>
<accession>A0A7G2CCR5</accession>
<feature type="region of interest" description="Disordered" evidence="4">
    <location>
        <begin position="1"/>
        <end position="73"/>
    </location>
</feature>
<dbReference type="Pfam" id="PF00352">
    <property type="entry name" value="TBP"/>
    <property type="match status" value="2"/>
</dbReference>